<keyword evidence="2" id="KW-0479">Metal-binding</keyword>
<dbReference type="KEGG" id="kng:KNAG_0E00450"/>
<organism evidence="10 11">
    <name type="scientific">Huiozyma naganishii (strain ATCC MYA-139 / BCRC 22969 / CBS 8797 / KCTC 17520 / NBRC 10181 / NCYC 3082 / Yp74L-3)</name>
    <name type="common">Yeast</name>
    <name type="synonym">Kazachstania naganishii</name>
    <dbReference type="NCBI Taxonomy" id="1071383"/>
    <lineage>
        <taxon>Eukaryota</taxon>
        <taxon>Fungi</taxon>
        <taxon>Dikarya</taxon>
        <taxon>Ascomycota</taxon>
        <taxon>Saccharomycotina</taxon>
        <taxon>Saccharomycetes</taxon>
        <taxon>Saccharomycetales</taxon>
        <taxon>Saccharomycetaceae</taxon>
        <taxon>Huiozyma</taxon>
    </lineage>
</organism>
<dbReference type="AlphaFoldDB" id="J7RLC0"/>
<reference evidence="11" key="2">
    <citation type="submission" date="2012-08" db="EMBL/GenBank/DDBJ databases">
        <title>Genome sequence of Kazachstania naganishii.</title>
        <authorList>
            <person name="Gordon J.L."/>
            <person name="Armisen D."/>
            <person name="Proux-Wera E."/>
            <person name="OhEigeartaigh S.S."/>
            <person name="Byrne K.P."/>
            <person name="Wolfe K.H."/>
        </authorList>
    </citation>
    <scope>NUCLEOTIDE SEQUENCE [LARGE SCALE GENOMIC DNA]</scope>
    <source>
        <strain evidence="11">ATCC MYA-139 / BCRC 22969 / CBS 8797 / CCRC 22969 / KCTC 17520 / NBRC 10181 / NCYC 3082</strain>
    </source>
</reference>
<feature type="region of interest" description="Disordered" evidence="8">
    <location>
        <begin position="1"/>
        <end position="36"/>
    </location>
</feature>
<feature type="compositionally biased region" description="Low complexity" evidence="8">
    <location>
        <begin position="226"/>
        <end position="238"/>
    </location>
</feature>
<dbReference type="InterPro" id="IPR007219">
    <property type="entry name" value="XnlR_reg_dom"/>
</dbReference>
<evidence type="ECO:0000256" key="5">
    <source>
        <dbReference type="ARBA" id="ARBA00023125"/>
    </source>
</evidence>
<dbReference type="HOGENOM" id="CLU_015811_0_0_1"/>
<dbReference type="PROSITE" id="PS00463">
    <property type="entry name" value="ZN2_CY6_FUNGAL_1"/>
    <property type="match status" value="1"/>
</dbReference>
<dbReference type="SMART" id="SM00066">
    <property type="entry name" value="GAL4"/>
    <property type="match status" value="1"/>
</dbReference>
<reference evidence="10 11" key="1">
    <citation type="journal article" date="2011" name="Proc. Natl. Acad. Sci. U.S.A.">
        <title>Evolutionary erosion of yeast sex chromosomes by mating-type switching accidents.</title>
        <authorList>
            <person name="Gordon J.L."/>
            <person name="Armisen D."/>
            <person name="Proux-Wera E."/>
            <person name="Oheigeartaigh S.S."/>
            <person name="Byrne K.P."/>
            <person name="Wolfe K.H."/>
        </authorList>
    </citation>
    <scope>NUCLEOTIDE SEQUENCE [LARGE SCALE GENOMIC DNA]</scope>
    <source>
        <strain evidence="11">ATCC MYA-139 / BCRC 22969 / CBS 8797 / CCRC 22969 / KCTC 17520 / NBRC 10181 / NCYC 3082</strain>
    </source>
</reference>
<evidence type="ECO:0000259" key="9">
    <source>
        <dbReference type="PROSITE" id="PS50048"/>
    </source>
</evidence>
<feature type="compositionally biased region" description="Polar residues" evidence="8">
    <location>
        <begin position="239"/>
        <end position="261"/>
    </location>
</feature>
<accession>J7RLC0</accession>
<evidence type="ECO:0000256" key="2">
    <source>
        <dbReference type="ARBA" id="ARBA00022723"/>
    </source>
</evidence>
<keyword evidence="5" id="KW-0238">DNA-binding</keyword>
<dbReference type="InterPro" id="IPR051615">
    <property type="entry name" value="Transcr_Regulatory_Elem"/>
</dbReference>
<feature type="region of interest" description="Disordered" evidence="8">
    <location>
        <begin position="226"/>
        <end position="261"/>
    </location>
</feature>
<sequence>MREDTVSSGMHFPTGPGNSDFDGERRTPVLGPTGKKRLSCSNCRKRRKKCDLGFPCGNCTRLEIECNVNEDDLRKKRYTSGYVKSLEAHCAYLESNLKAVVDKLYPNNEQVLNSMMIGDVISNVDASATATPDPTFHSDAAASAAAAVATVSAPSHSTAMPAPVPNKSKITILPPLHIEQADISARQLRHLEHADSAERKPKKTLVKGSLYPEGPVTYKVRPGAYSSNSSASLASTDSITPSTRSQTPDSMDSTGPTHPSINQAQAHNRIADLKTTVIKRISSSDSNRINTDPKILQSLSNFYRWLYPGHFIFMHRESFLYGFFNHAEDDYSTSEYCSMELIYAVCAIGSRLSLELQDFSEMYYEKSKTALLKLVFDENSVTSITTVQALLCLAFYELGKGNNQLAWYFSGLAIRVGYEMGFQLDPEVWYTDADDNGKGKLTKSELEIRSRIYWGCYIADHFICLMLGRTSTLSVSNSTIPASDELPEVEGTEEFRFIGGHVLQVALPLKNLIILSRIVQIFISKIFIESQDNTARLEYLATFNNQVYSWRQSLPEFLLWSQELIKDEDVSTDPTVSYFWYYYYIVLLTFNKPFIEESEESRVVVIEIIDDLQTLFTNFSHKFHNYEKATLYQLYACLLAISCLRKLQIIDSPRWDNSFRLFLRIFHEKLYPQYILPAKLKEEPIQNLVYNQDFTLSHEIDDLIKELFGV</sequence>
<keyword evidence="4" id="KW-0805">Transcription regulation</keyword>
<dbReference type="CDD" id="cd12148">
    <property type="entry name" value="fungal_TF_MHR"/>
    <property type="match status" value="1"/>
</dbReference>
<comment type="subcellular location">
    <subcellularLocation>
        <location evidence="1">Nucleus</location>
    </subcellularLocation>
</comment>
<dbReference type="Pfam" id="PF00172">
    <property type="entry name" value="Zn_clus"/>
    <property type="match status" value="1"/>
</dbReference>
<feature type="domain" description="Zn(2)-C6 fungal-type" evidence="9">
    <location>
        <begin position="39"/>
        <end position="68"/>
    </location>
</feature>
<dbReference type="PANTHER" id="PTHR31313:SF81">
    <property type="entry name" value="TY1 ENHANCER ACTIVATOR"/>
    <property type="match status" value="1"/>
</dbReference>
<evidence type="ECO:0000256" key="1">
    <source>
        <dbReference type="ARBA" id="ARBA00004123"/>
    </source>
</evidence>
<evidence type="ECO:0000256" key="3">
    <source>
        <dbReference type="ARBA" id="ARBA00022833"/>
    </source>
</evidence>
<evidence type="ECO:0000313" key="10">
    <source>
        <dbReference type="EMBL" id="CCK70313.1"/>
    </source>
</evidence>
<dbReference type="GeneID" id="34526013"/>
<keyword evidence="7" id="KW-0539">Nucleus</keyword>
<keyword evidence="6" id="KW-0804">Transcription</keyword>
<dbReference type="GO" id="GO:0006368">
    <property type="term" value="P:transcription elongation by RNA polymerase II"/>
    <property type="evidence" value="ECO:0007669"/>
    <property type="project" value="EnsemblFungi"/>
</dbReference>
<dbReference type="Pfam" id="PF04082">
    <property type="entry name" value="Fungal_trans"/>
    <property type="match status" value="1"/>
</dbReference>
<dbReference type="GO" id="GO:0008270">
    <property type="term" value="F:zinc ion binding"/>
    <property type="evidence" value="ECO:0007669"/>
    <property type="project" value="InterPro"/>
</dbReference>
<dbReference type="PROSITE" id="PS50048">
    <property type="entry name" value="ZN2_CY6_FUNGAL_2"/>
    <property type="match status" value="1"/>
</dbReference>
<dbReference type="PANTHER" id="PTHR31313">
    <property type="entry name" value="TY1 ENHANCER ACTIVATOR"/>
    <property type="match status" value="1"/>
</dbReference>
<dbReference type="STRING" id="1071383.J7RLC0"/>
<dbReference type="SUPFAM" id="SSF57701">
    <property type="entry name" value="Zn2/Cys6 DNA-binding domain"/>
    <property type="match status" value="1"/>
</dbReference>
<gene>
    <name evidence="10" type="primary">KNAG0E00450</name>
    <name evidence="10" type="ordered locus">KNAG_0E00450</name>
</gene>
<dbReference type="OrthoDB" id="2428527at2759"/>
<name>J7RLC0_HUIN7</name>
<dbReference type="GO" id="GO:0000981">
    <property type="term" value="F:DNA-binding transcription factor activity, RNA polymerase II-specific"/>
    <property type="evidence" value="ECO:0007669"/>
    <property type="project" value="InterPro"/>
</dbReference>
<protein>
    <recommendedName>
        <fullName evidence="9">Zn(2)-C6 fungal-type domain-containing protein</fullName>
    </recommendedName>
</protein>
<proteinExistence type="predicted"/>
<keyword evidence="11" id="KW-1185">Reference proteome</keyword>
<evidence type="ECO:0000256" key="4">
    <source>
        <dbReference type="ARBA" id="ARBA00023015"/>
    </source>
</evidence>
<dbReference type="EMBL" id="HE978318">
    <property type="protein sequence ID" value="CCK70313.1"/>
    <property type="molecule type" value="Genomic_DNA"/>
</dbReference>
<evidence type="ECO:0000256" key="8">
    <source>
        <dbReference type="SAM" id="MobiDB-lite"/>
    </source>
</evidence>
<keyword evidence="3" id="KW-0862">Zinc</keyword>
<dbReference type="InterPro" id="IPR001138">
    <property type="entry name" value="Zn2Cys6_DnaBD"/>
</dbReference>
<dbReference type="CDD" id="cd00067">
    <property type="entry name" value="GAL4"/>
    <property type="match status" value="1"/>
</dbReference>
<dbReference type="GO" id="GO:0051285">
    <property type="term" value="C:cell cortex of cell tip"/>
    <property type="evidence" value="ECO:0007669"/>
    <property type="project" value="EnsemblFungi"/>
</dbReference>
<dbReference type="InterPro" id="IPR036864">
    <property type="entry name" value="Zn2-C6_fun-type_DNA-bd_sf"/>
</dbReference>
<dbReference type="GO" id="GO:0005634">
    <property type="term" value="C:nucleus"/>
    <property type="evidence" value="ECO:0007669"/>
    <property type="project" value="UniProtKB-SubCell"/>
</dbReference>
<dbReference type="Gene3D" id="4.10.240.10">
    <property type="entry name" value="Zn(2)-C6 fungal-type DNA-binding domain"/>
    <property type="match status" value="1"/>
</dbReference>
<dbReference type="OMA" id="YMADHFI"/>
<dbReference type="SMART" id="SM00906">
    <property type="entry name" value="Fungal_trans"/>
    <property type="match status" value="1"/>
</dbReference>
<evidence type="ECO:0000313" key="11">
    <source>
        <dbReference type="Proteomes" id="UP000006310"/>
    </source>
</evidence>
<dbReference type="eggNOG" id="ENOG502QU3W">
    <property type="taxonomic scope" value="Eukaryota"/>
</dbReference>
<evidence type="ECO:0000256" key="7">
    <source>
        <dbReference type="ARBA" id="ARBA00023242"/>
    </source>
</evidence>
<feature type="region of interest" description="Disordered" evidence="8">
    <location>
        <begin position="192"/>
        <end position="212"/>
    </location>
</feature>
<evidence type="ECO:0000256" key="6">
    <source>
        <dbReference type="ARBA" id="ARBA00023163"/>
    </source>
</evidence>
<dbReference type="RefSeq" id="XP_022464559.1">
    <property type="nucleotide sequence ID" value="XM_022608022.1"/>
</dbReference>
<dbReference type="GO" id="GO:0003677">
    <property type="term" value="F:DNA binding"/>
    <property type="evidence" value="ECO:0007669"/>
    <property type="project" value="UniProtKB-KW"/>
</dbReference>
<dbReference type="Proteomes" id="UP000006310">
    <property type="component" value="Chromosome 5"/>
</dbReference>